<evidence type="ECO:0000313" key="3">
    <source>
        <dbReference type="Proteomes" id="UP000572377"/>
    </source>
</evidence>
<keyword evidence="2" id="KW-0808">Transferase</keyword>
<dbReference type="Pfam" id="PF00535">
    <property type="entry name" value="Glycos_transf_2"/>
    <property type="match status" value="1"/>
</dbReference>
<accession>A0A849L6P1</accession>
<dbReference type="InterPro" id="IPR001173">
    <property type="entry name" value="Glyco_trans_2-like"/>
</dbReference>
<reference evidence="2 3" key="1">
    <citation type="submission" date="2020-05" db="EMBL/GenBank/DDBJ databases">
        <title>Gimesia benthica sp. nov., a novel planctomycete isolated from a deep-sea water sample of the Northwest Indian Ocean.</title>
        <authorList>
            <person name="Wang J."/>
            <person name="Ruan C."/>
            <person name="Song L."/>
            <person name="Zhu Y."/>
            <person name="Li A."/>
            <person name="Zheng X."/>
            <person name="Wang L."/>
            <person name="Lu Z."/>
            <person name="Huang Y."/>
            <person name="Du W."/>
            <person name="Zhou Y."/>
            <person name="Huang L."/>
            <person name="Dai X."/>
        </authorList>
    </citation>
    <scope>NUCLEOTIDE SEQUENCE [LARGE SCALE GENOMIC DNA]</scope>
    <source>
        <strain evidence="2 3">YYQ-30</strain>
    </source>
</reference>
<sequence length="232" mass="26500">MATFNGERWIEAQIASILASEGVAVHVFVSDDLSTDRTVEIARAAGRARLTVLPPLRQGSAARNFFRLLRDVDWSGFDHVALSDQDDIWRADKLSRATARIRADGLDAYSSDITAFWPDGRRRYIRKSHKQRRLDHLFESGGPGNTFVLPRASADVLRKRLGMIRSGWYLGQVRLIADIAGARTVPVMEYVRDPRPTRLWVPLLHFRKCRRRLREALMLLLILLDAGIRRRS</sequence>
<evidence type="ECO:0000259" key="1">
    <source>
        <dbReference type="Pfam" id="PF00535"/>
    </source>
</evidence>
<dbReference type="EMBL" id="JABFBC010000003">
    <property type="protein sequence ID" value="NNU81780.1"/>
    <property type="molecule type" value="Genomic_DNA"/>
</dbReference>
<dbReference type="InterPro" id="IPR029044">
    <property type="entry name" value="Nucleotide-diphossugar_trans"/>
</dbReference>
<dbReference type="GO" id="GO:0016740">
    <property type="term" value="F:transferase activity"/>
    <property type="evidence" value="ECO:0007669"/>
    <property type="project" value="UniProtKB-KW"/>
</dbReference>
<proteinExistence type="predicted"/>
<organism evidence="2 3">
    <name type="scientific">Halovulum dunhuangense</name>
    <dbReference type="NCBI Taxonomy" id="1505036"/>
    <lineage>
        <taxon>Bacteria</taxon>
        <taxon>Pseudomonadati</taxon>
        <taxon>Pseudomonadota</taxon>
        <taxon>Alphaproteobacteria</taxon>
        <taxon>Rhodobacterales</taxon>
        <taxon>Paracoccaceae</taxon>
        <taxon>Halovulum</taxon>
    </lineage>
</organism>
<dbReference type="Proteomes" id="UP000572377">
    <property type="component" value="Unassembled WGS sequence"/>
</dbReference>
<dbReference type="Gene3D" id="3.90.550.10">
    <property type="entry name" value="Spore Coat Polysaccharide Biosynthesis Protein SpsA, Chain A"/>
    <property type="match status" value="1"/>
</dbReference>
<dbReference type="SUPFAM" id="SSF53448">
    <property type="entry name" value="Nucleotide-diphospho-sugar transferases"/>
    <property type="match status" value="1"/>
</dbReference>
<dbReference type="AlphaFoldDB" id="A0A849L6P1"/>
<name>A0A849L6P1_9RHOB</name>
<gene>
    <name evidence="2" type="ORF">HMH01_15170</name>
</gene>
<comment type="caution">
    <text evidence="2">The sequence shown here is derived from an EMBL/GenBank/DDBJ whole genome shotgun (WGS) entry which is preliminary data.</text>
</comment>
<evidence type="ECO:0000313" key="2">
    <source>
        <dbReference type="EMBL" id="NNU81780.1"/>
    </source>
</evidence>
<protein>
    <submittedName>
        <fullName evidence="2">Glycosyltransferase</fullName>
    </submittedName>
</protein>
<keyword evidence="3" id="KW-1185">Reference proteome</keyword>
<feature type="domain" description="Glycosyltransferase 2-like" evidence="1">
    <location>
        <begin position="1"/>
        <end position="128"/>
    </location>
</feature>